<sequence length="379" mass="43865">MTINRRQFLLQSSATLAALATIKQRALAKALEITSIKDLYKDDFYIGTAIGDRQMHEADPKFMNLVAKEFNAVTMENSMKWERVHPRPGKWNWELADKFMDFADKHKMFKVGHVLVWHSQVPSWVFQDEAGKPLDRDALLARMRGHIGKIAGRYAGRMNSWDVVNEAIDEDKGWRKSPWFNIIGPDFMDYAFNFARETDSSAQLVYNDYNMHNPGKRAFLVDYIRKAKKRGVPIQGVGLQGHVGLDFPDILEFEASLKAYAAEGMRLHITELDLDVLPVAWEFSGAEISASFEYSDKINPYPNGLPAKVEQQLTDRYVEFFKLFLKYRDHIDRVTFWGVSDKNSWKNDFPVKGRTNYPLLFDRNFERKPCYDAIAKLKI</sequence>
<dbReference type="SMART" id="SM00633">
    <property type="entry name" value="Glyco_10"/>
    <property type="match status" value="1"/>
</dbReference>
<dbReference type="eggNOG" id="COG3693">
    <property type="taxonomic scope" value="Bacteria"/>
</dbReference>
<dbReference type="InterPro" id="IPR044846">
    <property type="entry name" value="GH10"/>
</dbReference>
<dbReference type="RefSeq" id="WP_015817274.1">
    <property type="nucleotide sequence ID" value="NC_012997.1"/>
</dbReference>
<evidence type="ECO:0000256" key="2">
    <source>
        <dbReference type="ARBA" id="ARBA00023277"/>
    </source>
</evidence>
<dbReference type="GO" id="GO:0031176">
    <property type="term" value="F:endo-1,4-beta-xylanase activity"/>
    <property type="evidence" value="ECO:0007669"/>
    <property type="project" value="UniProtKB-EC"/>
</dbReference>
<dbReference type="GO" id="GO:0045493">
    <property type="term" value="P:xylan catabolic process"/>
    <property type="evidence" value="ECO:0007669"/>
    <property type="project" value="UniProtKB-KW"/>
</dbReference>
<evidence type="ECO:0000259" key="6">
    <source>
        <dbReference type="PROSITE" id="PS51760"/>
    </source>
</evidence>
<dbReference type="HOGENOM" id="CLU_020161_6_1_6"/>
<dbReference type="OrthoDB" id="9815836at2"/>
<evidence type="ECO:0000313" key="8">
    <source>
        <dbReference type="Proteomes" id="UP000009080"/>
    </source>
</evidence>
<dbReference type="Pfam" id="PF00331">
    <property type="entry name" value="Glyco_hydro_10"/>
    <property type="match status" value="1"/>
</dbReference>
<dbReference type="InterPro" id="IPR001000">
    <property type="entry name" value="GH10_dom"/>
</dbReference>
<comment type="similarity">
    <text evidence="5">Belongs to the glycosyl hydrolase 10 (cellulase F) family.</text>
</comment>
<dbReference type="SUPFAM" id="SSF51445">
    <property type="entry name" value="(Trans)glycosidases"/>
    <property type="match status" value="1"/>
</dbReference>
<proteinExistence type="inferred from homology"/>
<dbReference type="PANTHER" id="PTHR31490">
    <property type="entry name" value="GLYCOSYL HYDROLASE"/>
    <property type="match status" value="1"/>
</dbReference>
<dbReference type="EC" id="3.2.1.8" evidence="5"/>
<dbReference type="InterPro" id="IPR017853">
    <property type="entry name" value="GH"/>
</dbReference>
<evidence type="ECO:0000256" key="5">
    <source>
        <dbReference type="RuleBase" id="RU361174"/>
    </source>
</evidence>
<keyword evidence="8" id="KW-1185">Reference proteome</keyword>
<dbReference type="PROSITE" id="PS51318">
    <property type="entry name" value="TAT"/>
    <property type="match status" value="1"/>
</dbReference>
<evidence type="ECO:0000256" key="4">
    <source>
        <dbReference type="ARBA" id="ARBA00023326"/>
    </source>
</evidence>
<keyword evidence="7" id="KW-0858">Xylan degradation</keyword>
<keyword evidence="2 5" id="KW-0119">Carbohydrate metabolism</keyword>
<evidence type="ECO:0000256" key="1">
    <source>
        <dbReference type="ARBA" id="ARBA00022801"/>
    </source>
</evidence>
<keyword evidence="4 5" id="KW-0624">Polysaccharide degradation</keyword>
<dbReference type="AlphaFoldDB" id="C5BPD1"/>
<dbReference type="CAZy" id="GH10">
    <property type="family name" value="Glycoside Hydrolase Family 10"/>
</dbReference>
<evidence type="ECO:0000256" key="3">
    <source>
        <dbReference type="ARBA" id="ARBA00023295"/>
    </source>
</evidence>
<dbReference type="PANTHER" id="PTHR31490:SF90">
    <property type="entry name" value="ENDO-1,4-BETA-XYLANASE A"/>
    <property type="match status" value="1"/>
</dbReference>
<dbReference type="EMBL" id="CP001614">
    <property type="protein sequence ID" value="ACR11162.1"/>
    <property type="molecule type" value="Genomic_DNA"/>
</dbReference>
<name>C5BPD1_TERTT</name>
<protein>
    <recommendedName>
        <fullName evidence="5">Beta-xylanase</fullName>
        <ecNumber evidence="5">3.2.1.8</ecNumber>
    </recommendedName>
</protein>
<accession>C5BPD1</accession>
<dbReference type="InterPro" id="IPR006311">
    <property type="entry name" value="TAT_signal"/>
</dbReference>
<organism evidence="7 8">
    <name type="scientific">Teredinibacter turnerae (strain ATCC 39867 / T7901)</name>
    <dbReference type="NCBI Taxonomy" id="377629"/>
    <lineage>
        <taxon>Bacteria</taxon>
        <taxon>Pseudomonadati</taxon>
        <taxon>Pseudomonadota</taxon>
        <taxon>Gammaproteobacteria</taxon>
        <taxon>Cellvibrionales</taxon>
        <taxon>Cellvibrionaceae</taxon>
        <taxon>Teredinibacter</taxon>
    </lineage>
</organism>
<dbReference type="Proteomes" id="UP000009080">
    <property type="component" value="Chromosome"/>
</dbReference>
<reference evidence="7 8" key="1">
    <citation type="journal article" date="2009" name="PLoS ONE">
        <title>The complete genome of Teredinibacter turnerae T7901: an intracellular endosymbiont of marine wood-boring bivalves (shipworms).</title>
        <authorList>
            <person name="Yang J.C."/>
            <person name="Madupu R."/>
            <person name="Durkin A.S."/>
            <person name="Ekborg N.A."/>
            <person name="Pedamallu C.S."/>
            <person name="Hostetler J.B."/>
            <person name="Radune D."/>
            <person name="Toms B.S."/>
            <person name="Henrissat B."/>
            <person name="Coutinho P.M."/>
            <person name="Schwarz S."/>
            <person name="Field L."/>
            <person name="Trindade-Silva A.E."/>
            <person name="Soares C.A.G."/>
            <person name="Elshahawi S."/>
            <person name="Hanora A."/>
            <person name="Schmidt E.W."/>
            <person name="Haygood M.G."/>
            <person name="Posfai J."/>
            <person name="Benner J."/>
            <person name="Madinger C."/>
            <person name="Nove J."/>
            <person name="Anton B."/>
            <person name="Chaudhary K."/>
            <person name="Foster J."/>
            <person name="Holman A."/>
            <person name="Kumar S."/>
            <person name="Lessard P.A."/>
            <person name="Luyten Y.A."/>
            <person name="Slatko B."/>
            <person name="Wood N."/>
            <person name="Wu B."/>
            <person name="Teplitski M."/>
            <person name="Mougous J.D."/>
            <person name="Ward N."/>
            <person name="Eisen J.A."/>
            <person name="Badger J.H."/>
            <person name="Distel D.L."/>
        </authorList>
    </citation>
    <scope>NUCLEOTIDE SEQUENCE [LARGE SCALE GENOMIC DNA]</scope>
    <source>
        <strain evidence="8">ATCC 39867 / T7901</strain>
    </source>
</reference>
<dbReference type="Gene3D" id="3.20.20.80">
    <property type="entry name" value="Glycosidases"/>
    <property type="match status" value="1"/>
</dbReference>
<keyword evidence="3 5" id="KW-0326">Glycosidase</keyword>
<feature type="domain" description="GH10" evidence="6">
    <location>
        <begin position="30"/>
        <end position="377"/>
    </location>
</feature>
<evidence type="ECO:0000313" key="7">
    <source>
        <dbReference type="EMBL" id="ACR11162.1"/>
    </source>
</evidence>
<dbReference type="KEGG" id="ttu:TERTU_0736"/>
<dbReference type="PROSITE" id="PS51760">
    <property type="entry name" value="GH10_2"/>
    <property type="match status" value="1"/>
</dbReference>
<comment type="catalytic activity">
    <reaction evidence="5">
        <text>Endohydrolysis of (1-&gt;4)-beta-D-xylosidic linkages in xylans.</text>
        <dbReference type="EC" id="3.2.1.8"/>
    </reaction>
</comment>
<dbReference type="PRINTS" id="PR00134">
    <property type="entry name" value="GLHYDRLASE10"/>
</dbReference>
<keyword evidence="1 5" id="KW-0378">Hydrolase</keyword>
<gene>
    <name evidence="7" type="ordered locus">TERTU_0736</name>
</gene>
<dbReference type="STRING" id="377629.TERTU_0736"/>